<evidence type="ECO:0000313" key="1">
    <source>
        <dbReference type="EMBL" id="OPJ66268.1"/>
    </source>
</evidence>
<reference evidence="1 2" key="1">
    <citation type="submission" date="2016-02" db="EMBL/GenBank/DDBJ databases">
        <title>Band-tailed pigeon sequencing and assembly.</title>
        <authorList>
            <person name="Soares A.E."/>
            <person name="Novak B.J."/>
            <person name="Rice E.S."/>
            <person name="O'Connell B."/>
            <person name="Chang D."/>
            <person name="Weber S."/>
            <person name="Shapiro B."/>
        </authorList>
    </citation>
    <scope>NUCLEOTIDE SEQUENCE [LARGE SCALE GENOMIC DNA]</scope>
    <source>
        <strain evidence="1">BTP2013</strain>
        <tissue evidence="1">Blood</tissue>
    </source>
</reference>
<dbReference type="PANTHER" id="PTHR14187:SF39">
    <property type="entry name" value="HEAT SHOCK 70 KDA PROTEIN 12B"/>
    <property type="match status" value="1"/>
</dbReference>
<accession>A0A1V4J1U4</accession>
<dbReference type="OrthoDB" id="2963168at2759"/>
<protein>
    <submittedName>
        <fullName evidence="1">Uncharacterized protein</fullName>
    </submittedName>
</protein>
<dbReference type="AlphaFoldDB" id="A0A1V4J1U4"/>
<dbReference type="Proteomes" id="UP000190648">
    <property type="component" value="Unassembled WGS sequence"/>
</dbReference>
<proteinExistence type="predicted"/>
<comment type="caution">
    <text evidence="1">The sequence shown here is derived from an EMBL/GenBank/DDBJ whole genome shotgun (WGS) entry which is preliminary data.</text>
</comment>
<dbReference type="PANTHER" id="PTHR14187">
    <property type="entry name" value="ALPHA KINASE/ELONGATION FACTOR 2 KINASE"/>
    <property type="match status" value="1"/>
</dbReference>
<sequence length="96" mass="10774">MREAAYKAGLVSPENPEQLLIALEPEAASIYCRKLRLHQLLELSCRAPAGGPERAIDSSFRQAREQLRRSRHSRTFLVEAGVGELWAEMQAGDRGR</sequence>
<gene>
    <name evidence="1" type="ORF">AV530_009672</name>
</gene>
<keyword evidence="2" id="KW-1185">Reference proteome</keyword>
<dbReference type="STRING" id="372326.A0A1V4J1U4"/>
<name>A0A1V4J1U4_PATFA</name>
<organism evidence="1 2">
    <name type="scientific">Patagioenas fasciata monilis</name>
    <dbReference type="NCBI Taxonomy" id="372326"/>
    <lineage>
        <taxon>Eukaryota</taxon>
        <taxon>Metazoa</taxon>
        <taxon>Chordata</taxon>
        <taxon>Craniata</taxon>
        <taxon>Vertebrata</taxon>
        <taxon>Euteleostomi</taxon>
        <taxon>Archelosauria</taxon>
        <taxon>Archosauria</taxon>
        <taxon>Dinosauria</taxon>
        <taxon>Saurischia</taxon>
        <taxon>Theropoda</taxon>
        <taxon>Coelurosauria</taxon>
        <taxon>Aves</taxon>
        <taxon>Neognathae</taxon>
        <taxon>Neoaves</taxon>
        <taxon>Columbimorphae</taxon>
        <taxon>Columbiformes</taxon>
        <taxon>Columbidae</taxon>
        <taxon>Patagioenas</taxon>
    </lineage>
</organism>
<dbReference type="EMBL" id="LSYS01009615">
    <property type="protein sequence ID" value="OPJ66268.1"/>
    <property type="molecule type" value="Genomic_DNA"/>
</dbReference>
<evidence type="ECO:0000313" key="2">
    <source>
        <dbReference type="Proteomes" id="UP000190648"/>
    </source>
</evidence>